<dbReference type="Proteomes" id="UP001139319">
    <property type="component" value="Unassembled WGS sequence"/>
</dbReference>
<feature type="transmembrane region" description="Helical" evidence="1">
    <location>
        <begin position="95"/>
        <end position="120"/>
    </location>
</feature>
<feature type="transmembrane region" description="Helical" evidence="1">
    <location>
        <begin position="68"/>
        <end position="88"/>
    </location>
</feature>
<keyword evidence="1" id="KW-0812">Transmembrane</keyword>
<proteinExistence type="predicted"/>
<dbReference type="RefSeq" id="WP_253968837.1">
    <property type="nucleotide sequence ID" value="NZ_JAMFTH010000005.1"/>
</dbReference>
<keyword evidence="1" id="KW-0472">Membrane</keyword>
<keyword evidence="3" id="KW-1185">Reference proteome</keyword>
<protein>
    <submittedName>
        <fullName evidence="2">Uncharacterized protein</fullName>
    </submittedName>
</protein>
<gene>
    <name evidence="2" type="ORF">M6D89_14680</name>
</gene>
<evidence type="ECO:0000256" key="1">
    <source>
        <dbReference type="SAM" id="Phobius"/>
    </source>
</evidence>
<feature type="transmembrane region" description="Helical" evidence="1">
    <location>
        <begin position="12"/>
        <end position="38"/>
    </location>
</feature>
<reference evidence="2" key="1">
    <citation type="submission" date="2022-05" db="EMBL/GenBank/DDBJ databases">
        <authorList>
            <person name="Sun H.-N."/>
        </authorList>
    </citation>
    <scope>NUCLEOTIDE SEQUENCE</scope>
    <source>
        <strain evidence="2">HB14</strain>
    </source>
</reference>
<organism evidence="2 3">
    <name type="scientific">Gilvimarinus xylanilyticus</name>
    <dbReference type="NCBI Taxonomy" id="2944139"/>
    <lineage>
        <taxon>Bacteria</taxon>
        <taxon>Pseudomonadati</taxon>
        <taxon>Pseudomonadota</taxon>
        <taxon>Gammaproteobacteria</taxon>
        <taxon>Cellvibrionales</taxon>
        <taxon>Cellvibrionaceae</taxon>
        <taxon>Gilvimarinus</taxon>
    </lineage>
</organism>
<sequence>MSKYAQPSPRSTFVSVLAWIFIIGASFTLLVSVLQSLMVTLFFDRMNWQASAQGHPALVDFMLQNFRWIVYSFTLVALFTLISSIALLKRKNWARWAFVVILSLGILWQLAGFVLQFTMLEEFQQMSPVSPDEGVVRMQQAVQYFSLTFGLVIIALFAWLIKKLLSREIAAEFSLVT</sequence>
<evidence type="ECO:0000313" key="3">
    <source>
        <dbReference type="Proteomes" id="UP001139319"/>
    </source>
</evidence>
<dbReference type="EMBL" id="JAMFTH010000005">
    <property type="protein sequence ID" value="MCP8900550.1"/>
    <property type="molecule type" value="Genomic_DNA"/>
</dbReference>
<evidence type="ECO:0000313" key="2">
    <source>
        <dbReference type="EMBL" id="MCP8900550.1"/>
    </source>
</evidence>
<name>A0A9X2HYT8_9GAMM</name>
<keyword evidence="1" id="KW-1133">Transmembrane helix</keyword>
<reference evidence="2" key="2">
    <citation type="submission" date="2023-01" db="EMBL/GenBank/DDBJ databases">
        <title>Gilvimarinus xylanilyticus HB14 isolated from Caulerpa lentillifera aquaculture base in Hainan, China.</title>
        <authorList>
            <person name="Zhang Y.-J."/>
        </authorList>
    </citation>
    <scope>NUCLEOTIDE SEQUENCE</scope>
    <source>
        <strain evidence="2">HB14</strain>
    </source>
</reference>
<dbReference type="AlphaFoldDB" id="A0A9X2HYT8"/>
<feature type="transmembrane region" description="Helical" evidence="1">
    <location>
        <begin position="140"/>
        <end position="161"/>
    </location>
</feature>
<accession>A0A9X2HYT8</accession>
<comment type="caution">
    <text evidence="2">The sequence shown here is derived from an EMBL/GenBank/DDBJ whole genome shotgun (WGS) entry which is preliminary data.</text>
</comment>